<protein>
    <submittedName>
        <fullName evidence="1">Uncharacterized protein</fullName>
    </submittedName>
</protein>
<sequence>MASFSVKVLFHEHATWQGIIYWREGRQQQLFRSYKEMIYLIASVAEASAGNDDYRGFMPVRA</sequence>
<comment type="caution">
    <text evidence="1">The sequence shown here is derived from an EMBL/GenBank/DDBJ whole genome shotgun (WGS) entry which is preliminary data.</text>
</comment>
<name>A0A3E2N848_9FIRM</name>
<evidence type="ECO:0000313" key="2">
    <source>
        <dbReference type="Proteomes" id="UP000260680"/>
    </source>
</evidence>
<dbReference type="EMBL" id="QOHO01000070">
    <property type="protein sequence ID" value="RFZ77061.1"/>
    <property type="molecule type" value="Genomic_DNA"/>
</dbReference>
<reference evidence="1 2" key="1">
    <citation type="submission" date="2018-07" db="EMBL/GenBank/DDBJ databases">
        <title>New species, Clostridium PI-S10-A1B.</title>
        <authorList>
            <person name="Krishna G."/>
            <person name="Summeta K."/>
            <person name="Shikha S."/>
            <person name="Prabhu P.B."/>
            <person name="Suresh K."/>
        </authorList>
    </citation>
    <scope>NUCLEOTIDE SEQUENCE [LARGE SCALE GENOMIC DNA]</scope>
    <source>
        <strain evidence="1 2">PI-S10-A1B</strain>
    </source>
</reference>
<accession>A0A3E2N848</accession>
<dbReference type="OrthoDB" id="2086691at2"/>
<organism evidence="1 2">
    <name type="scientific">Lacrimispora amygdalina</name>
    <dbReference type="NCBI Taxonomy" id="253257"/>
    <lineage>
        <taxon>Bacteria</taxon>
        <taxon>Bacillati</taxon>
        <taxon>Bacillota</taxon>
        <taxon>Clostridia</taxon>
        <taxon>Lachnospirales</taxon>
        <taxon>Lachnospiraceae</taxon>
        <taxon>Lacrimispora</taxon>
    </lineage>
</organism>
<dbReference type="AlphaFoldDB" id="A0A3E2N848"/>
<dbReference type="Proteomes" id="UP000260680">
    <property type="component" value="Unassembled WGS sequence"/>
</dbReference>
<gene>
    <name evidence="1" type="ORF">DS742_20660</name>
</gene>
<evidence type="ECO:0000313" key="1">
    <source>
        <dbReference type="EMBL" id="RFZ77061.1"/>
    </source>
</evidence>
<proteinExistence type="predicted"/>